<proteinExistence type="inferred from homology"/>
<keyword evidence="9" id="KW-0539">Nucleus</keyword>
<dbReference type="PANTHER" id="PTHR12360">
    <property type="entry name" value="NUCLEAR TRANSCRIPTION FACTOR, X-BOX BINDING 1 NFX1"/>
    <property type="match status" value="1"/>
</dbReference>
<evidence type="ECO:0000256" key="2">
    <source>
        <dbReference type="ARBA" id="ARBA00007269"/>
    </source>
</evidence>
<evidence type="ECO:0000256" key="9">
    <source>
        <dbReference type="ARBA" id="ARBA00023242"/>
    </source>
</evidence>
<dbReference type="GO" id="GO:0000977">
    <property type="term" value="F:RNA polymerase II transcription regulatory region sequence-specific DNA binding"/>
    <property type="evidence" value="ECO:0007669"/>
    <property type="project" value="TreeGrafter"/>
</dbReference>
<accession>A0A0C2BXP8</accession>
<evidence type="ECO:0000256" key="8">
    <source>
        <dbReference type="ARBA" id="ARBA00023163"/>
    </source>
</evidence>
<evidence type="ECO:0000256" key="6">
    <source>
        <dbReference type="ARBA" id="ARBA00022833"/>
    </source>
</evidence>
<dbReference type="GO" id="GO:0005634">
    <property type="term" value="C:nucleus"/>
    <property type="evidence" value="ECO:0007669"/>
    <property type="project" value="UniProtKB-SubCell"/>
</dbReference>
<dbReference type="EMBL" id="KN757226">
    <property type="protein sequence ID" value="KIH48753.1"/>
    <property type="molecule type" value="Genomic_DNA"/>
</dbReference>
<dbReference type="InterPro" id="IPR034078">
    <property type="entry name" value="NFX1_fam"/>
</dbReference>
<feature type="non-terminal residue" evidence="11">
    <location>
        <position position="193"/>
    </location>
</feature>
<dbReference type="PANTHER" id="PTHR12360:SF12">
    <property type="entry name" value="TRANSCRIPTIONAL REPRESSOR NF-X1"/>
    <property type="match status" value="1"/>
</dbReference>
<evidence type="ECO:0000313" key="11">
    <source>
        <dbReference type="EMBL" id="KIH48753.1"/>
    </source>
</evidence>
<keyword evidence="4" id="KW-0677">Repeat</keyword>
<evidence type="ECO:0000259" key="10">
    <source>
        <dbReference type="SMART" id="SM00438"/>
    </source>
</evidence>
<gene>
    <name evidence="11" type="ORF">ANCDUO_21174</name>
</gene>
<dbReference type="AlphaFoldDB" id="A0A0C2BXP8"/>
<keyword evidence="7" id="KW-0805">Transcription regulation</keyword>
<dbReference type="InterPro" id="IPR000967">
    <property type="entry name" value="Znf_NFX1"/>
</dbReference>
<organism evidence="11 12">
    <name type="scientific">Ancylostoma duodenale</name>
    <dbReference type="NCBI Taxonomy" id="51022"/>
    <lineage>
        <taxon>Eukaryota</taxon>
        <taxon>Metazoa</taxon>
        <taxon>Ecdysozoa</taxon>
        <taxon>Nematoda</taxon>
        <taxon>Chromadorea</taxon>
        <taxon>Rhabditida</taxon>
        <taxon>Rhabditina</taxon>
        <taxon>Rhabditomorpha</taxon>
        <taxon>Strongyloidea</taxon>
        <taxon>Ancylostomatidae</taxon>
        <taxon>Ancylostomatinae</taxon>
        <taxon>Ancylostoma</taxon>
    </lineage>
</organism>
<keyword evidence="12" id="KW-1185">Reference proteome</keyword>
<keyword evidence="6" id="KW-0862">Zinc</keyword>
<evidence type="ECO:0000256" key="5">
    <source>
        <dbReference type="ARBA" id="ARBA00022771"/>
    </source>
</evidence>
<dbReference type="Proteomes" id="UP000054047">
    <property type="component" value="Unassembled WGS sequence"/>
</dbReference>
<reference evidence="11 12" key="1">
    <citation type="submission" date="2013-12" db="EMBL/GenBank/DDBJ databases">
        <title>Draft genome of the parsitic nematode Ancylostoma duodenale.</title>
        <authorList>
            <person name="Mitreva M."/>
        </authorList>
    </citation>
    <scope>NUCLEOTIDE SEQUENCE [LARGE SCALE GENOMIC DNA]</scope>
    <source>
        <strain evidence="11 12">Zhejiang</strain>
    </source>
</reference>
<dbReference type="GO" id="GO:0000122">
    <property type="term" value="P:negative regulation of transcription by RNA polymerase II"/>
    <property type="evidence" value="ECO:0007669"/>
    <property type="project" value="TreeGrafter"/>
</dbReference>
<comment type="similarity">
    <text evidence="2">Belongs to the NFX1 family.</text>
</comment>
<dbReference type="SMART" id="SM00438">
    <property type="entry name" value="ZnF_NFX"/>
    <property type="match status" value="2"/>
</dbReference>
<sequence length="193" mass="21368">MRPPPVPCGAPLPECDEPCARPHSCNHPVTHRCHGEERCPPCTALTEKMCYGKHEEGEKCTRPCMVLRPCEHPCALPCHGTAPCPESECRQMVNVTCECGKRKSQVKCSEFGKMVGRLRAFEAEDSEGHQVPDSGVGALRRSASMEKLNCLPCDDECKKAARNKRLAEALELVTDENGDLEKEPTITFTEYVK</sequence>
<dbReference type="GO" id="GO:0008270">
    <property type="term" value="F:zinc ion binding"/>
    <property type="evidence" value="ECO:0007669"/>
    <property type="project" value="UniProtKB-KW"/>
</dbReference>
<evidence type="ECO:0000313" key="12">
    <source>
        <dbReference type="Proteomes" id="UP000054047"/>
    </source>
</evidence>
<evidence type="ECO:0000256" key="7">
    <source>
        <dbReference type="ARBA" id="ARBA00023015"/>
    </source>
</evidence>
<feature type="domain" description="NF-X1-type" evidence="10">
    <location>
        <begin position="25"/>
        <end position="44"/>
    </location>
</feature>
<comment type="subcellular location">
    <subcellularLocation>
        <location evidence="1">Nucleus</location>
    </subcellularLocation>
</comment>
<keyword evidence="8" id="KW-0804">Transcription</keyword>
<evidence type="ECO:0000256" key="1">
    <source>
        <dbReference type="ARBA" id="ARBA00004123"/>
    </source>
</evidence>
<evidence type="ECO:0000256" key="4">
    <source>
        <dbReference type="ARBA" id="ARBA00022737"/>
    </source>
</evidence>
<keyword evidence="5" id="KW-0863">Zinc-finger</keyword>
<keyword evidence="3" id="KW-0479">Metal-binding</keyword>
<name>A0A0C2BXP8_9BILA</name>
<dbReference type="OrthoDB" id="6512771at2759"/>
<dbReference type="GO" id="GO:0000981">
    <property type="term" value="F:DNA-binding transcription factor activity, RNA polymerase II-specific"/>
    <property type="evidence" value="ECO:0007669"/>
    <property type="project" value="TreeGrafter"/>
</dbReference>
<evidence type="ECO:0000256" key="3">
    <source>
        <dbReference type="ARBA" id="ARBA00022723"/>
    </source>
</evidence>
<feature type="domain" description="NF-X1-type" evidence="10">
    <location>
        <begin position="70"/>
        <end position="91"/>
    </location>
</feature>
<protein>
    <recommendedName>
        <fullName evidence="10">NF-X1-type domain-containing protein</fullName>
    </recommendedName>
</protein>